<dbReference type="NCBIfam" id="TIGR02168">
    <property type="entry name" value="SMC_prok_B"/>
    <property type="match status" value="1"/>
</dbReference>
<dbReference type="SUPFAM" id="SSF52540">
    <property type="entry name" value="P-loop containing nucleoside triphosphate hydrolases"/>
    <property type="match status" value="1"/>
</dbReference>
<dbReference type="RefSeq" id="WP_091981957.1">
    <property type="nucleotide sequence ID" value="NZ_FOLO01000007.1"/>
</dbReference>
<evidence type="ECO:0000313" key="8">
    <source>
        <dbReference type="EMBL" id="SFC28847.1"/>
    </source>
</evidence>
<comment type="subunit">
    <text evidence="6">Homodimer.</text>
</comment>
<sequence>MRLSTIKLVGFKSFVEPTKIPFPDQMTCVVGPNGCGKSNVIDAVRWVLGESSAKNLRGDAMTDVIFNGSTSRKPISQASVELIFDNTQDRLADSFASRNQVSIKRSVNREGMSFYYLNGSKCRKRDITDIFLGTGLGPRSYAIIEQGMISRLIESKPHELRVFIEEAAGVSKYKERRRETETRIRSTRENLERLLDVRQELQAQLDKLSEQSSQAKLYSQYKTQERCLKSELSVLKWQKLQLQIDATDTKIKKREQEIAFYQEAHIGHEDVLGALKNDIEASVQHTQSLQELDYKTTTELTRFETQKVHLKQKKRELNEQNKNLETKILALETEQKNINGASLISKEKATLIEGEFEIAQLRVAENQEKSELLYLSNQDAFKTWQTLQESFHEQEKKIQKNKYDIEKISGALALNEKQVAQCKLQLEQLNERNNVKELEQLKIEQIQLKSTLAKQQLAQNKKQLLTKEHVEKQNEINIEIDKLTQIVHQKEAKLKALNDIVNNAFSHSDTQCKDAVSLLSQLKVENGFELVVENALQQFKHAQVFENTVSVTMAGHRVWQHHSNEVSIKALSHKVNTGVYPDILERIALVENDIEAKEILKDSHWFACINKQGTLFGRNWKLDTKIDESASLIVKSKKVTELKKELSHHYFNQAQLEKEVGEQRLIISELNIEHDVISAHIHQLSQQDVAIFTRLDLLQEQTQHWQVQFDDTSAQLNQFSTQNIQLKCDYQAAQAKAVEITDVKLVAQVQLAELDYSKAKQELKLYQEQLEQLKNAKHESSLALESIKNTLKLEEHQLLHNQAALAEAHKLQKTVNTQYMALVDPIKNASEQIAVLLNQKQKLNVKRSEHSKALVKAKENLSIKESGQKDAQNELEKIQKKLQQLEVEQQGSLVRAAGLLEPLVDLNTNLETVLKHLPENAKLAIWQTKLDDLAIKVNQLGPINLAAIDEYEKAKNRKEYLDEQYQDLFDALNTLETAIHKIDKETKNRFKETFDALNEGLKELFPKVFGGGHAYLELTSNDLLESGVTIMARPPGKKNSTIHLLSGGEKALTALSLVFSIFRLNPAPFCMLDEVDAPLDDANVGRFCKLVEEMSQTVQFIYISHNKIAMEMAGSLVGVTMGEPGVSRMVAVDIDQAVEMAVN</sequence>
<dbReference type="STRING" id="1123010.SAMN02745724_01304"/>
<gene>
    <name evidence="6" type="primary">smc</name>
    <name evidence="8" type="ORF">SAMN02745724_01304</name>
</gene>
<comment type="domain">
    <text evidence="6">Contains large globular domains required for ATP hydrolysis at each terminus and a third globular domain forming a flexible hinge near the middle of the molecule. These domains are separated by coiled-coil structures.</text>
</comment>
<keyword evidence="4 6" id="KW-0175">Coiled coil</keyword>
<dbReference type="Pfam" id="PF02463">
    <property type="entry name" value="SMC_N"/>
    <property type="match status" value="1"/>
</dbReference>
<dbReference type="PIRSF" id="PIRSF005719">
    <property type="entry name" value="SMC"/>
    <property type="match status" value="1"/>
</dbReference>
<dbReference type="GO" id="GO:0006260">
    <property type="term" value="P:DNA replication"/>
    <property type="evidence" value="ECO:0007669"/>
    <property type="project" value="UniProtKB-UniRule"/>
</dbReference>
<evidence type="ECO:0000256" key="5">
    <source>
        <dbReference type="ARBA" id="ARBA00023125"/>
    </source>
</evidence>
<dbReference type="GO" id="GO:0005524">
    <property type="term" value="F:ATP binding"/>
    <property type="evidence" value="ECO:0007669"/>
    <property type="project" value="UniProtKB-UniRule"/>
</dbReference>
<dbReference type="InterPro" id="IPR027417">
    <property type="entry name" value="P-loop_NTPase"/>
</dbReference>
<organism evidence="8 9">
    <name type="scientific">Pseudoalteromonas denitrificans DSM 6059</name>
    <dbReference type="NCBI Taxonomy" id="1123010"/>
    <lineage>
        <taxon>Bacteria</taxon>
        <taxon>Pseudomonadati</taxon>
        <taxon>Pseudomonadota</taxon>
        <taxon>Gammaproteobacteria</taxon>
        <taxon>Alteromonadales</taxon>
        <taxon>Pseudoalteromonadaceae</taxon>
        <taxon>Pseudoalteromonas</taxon>
    </lineage>
</organism>
<keyword evidence="2 6" id="KW-0547">Nucleotide-binding</keyword>
<dbReference type="InterPro" id="IPR003395">
    <property type="entry name" value="RecF/RecN/SMC_N"/>
</dbReference>
<comment type="similarity">
    <text evidence="6">Belongs to the SMC family.</text>
</comment>
<comment type="subcellular location">
    <subcellularLocation>
        <location evidence="6">Cytoplasm</location>
    </subcellularLocation>
</comment>
<dbReference type="CDD" id="cd03278">
    <property type="entry name" value="ABC_SMC_barmotin"/>
    <property type="match status" value="2"/>
</dbReference>
<proteinExistence type="inferred from homology"/>
<comment type="function">
    <text evidence="6">Required for chromosome condensation and partitioning.</text>
</comment>
<feature type="coiled-coil region" evidence="6">
    <location>
        <begin position="826"/>
        <end position="888"/>
    </location>
</feature>
<feature type="coiled-coil region" evidence="6">
    <location>
        <begin position="412"/>
        <end position="439"/>
    </location>
</feature>
<dbReference type="GO" id="GO:0030261">
    <property type="term" value="P:chromosome condensation"/>
    <property type="evidence" value="ECO:0007669"/>
    <property type="project" value="InterPro"/>
</dbReference>
<dbReference type="OrthoDB" id="9808768at2"/>
<feature type="coiled-coil region" evidence="6">
    <location>
        <begin position="170"/>
        <end position="218"/>
    </location>
</feature>
<feature type="binding site" evidence="6">
    <location>
        <begin position="32"/>
        <end position="39"/>
    </location>
    <ligand>
        <name>ATP</name>
        <dbReference type="ChEBI" id="CHEBI:30616"/>
    </ligand>
</feature>
<evidence type="ECO:0000259" key="7">
    <source>
        <dbReference type="Pfam" id="PF02463"/>
    </source>
</evidence>
<protein>
    <recommendedName>
        <fullName evidence="6">Chromosome partition protein Smc</fullName>
    </recommendedName>
</protein>
<dbReference type="GO" id="GO:0007062">
    <property type="term" value="P:sister chromatid cohesion"/>
    <property type="evidence" value="ECO:0007669"/>
    <property type="project" value="InterPro"/>
</dbReference>
<feature type="coiled-coil region" evidence="6">
    <location>
        <begin position="300"/>
        <end position="341"/>
    </location>
</feature>
<accession>A0A1I1HXM6</accession>
<dbReference type="Proteomes" id="UP000198862">
    <property type="component" value="Unassembled WGS sequence"/>
</dbReference>
<evidence type="ECO:0000256" key="1">
    <source>
        <dbReference type="ARBA" id="ARBA00022490"/>
    </source>
</evidence>
<evidence type="ECO:0000256" key="4">
    <source>
        <dbReference type="ARBA" id="ARBA00023054"/>
    </source>
</evidence>
<evidence type="ECO:0000256" key="6">
    <source>
        <dbReference type="HAMAP-Rule" id="MF_01894"/>
    </source>
</evidence>
<evidence type="ECO:0000256" key="3">
    <source>
        <dbReference type="ARBA" id="ARBA00022840"/>
    </source>
</evidence>
<dbReference type="PANTHER" id="PTHR43977">
    <property type="entry name" value="STRUCTURAL MAINTENANCE OF CHROMOSOMES PROTEIN 3"/>
    <property type="match status" value="1"/>
</dbReference>
<keyword evidence="3 6" id="KW-0067">ATP-binding</keyword>
<dbReference type="EMBL" id="FOLO01000007">
    <property type="protein sequence ID" value="SFC28847.1"/>
    <property type="molecule type" value="Genomic_DNA"/>
</dbReference>
<name>A0A1I1HXM6_9GAMM</name>
<dbReference type="GO" id="GO:0007059">
    <property type="term" value="P:chromosome segregation"/>
    <property type="evidence" value="ECO:0007669"/>
    <property type="project" value="UniProtKB-UniRule"/>
</dbReference>
<evidence type="ECO:0000313" key="9">
    <source>
        <dbReference type="Proteomes" id="UP000198862"/>
    </source>
</evidence>
<keyword evidence="5 6" id="KW-0238">DNA-binding</keyword>
<dbReference type="AlphaFoldDB" id="A0A1I1HXM6"/>
<keyword evidence="1 6" id="KW-0963">Cytoplasm</keyword>
<dbReference type="Gene3D" id="3.40.50.300">
    <property type="entry name" value="P-loop containing nucleotide triphosphate hydrolases"/>
    <property type="match status" value="2"/>
</dbReference>
<dbReference type="GO" id="GO:0016887">
    <property type="term" value="F:ATP hydrolysis activity"/>
    <property type="evidence" value="ECO:0007669"/>
    <property type="project" value="InterPro"/>
</dbReference>
<feature type="domain" description="RecF/RecN/SMC N-terminal" evidence="7">
    <location>
        <begin position="3"/>
        <end position="1127"/>
    </location>
</feature>
<feature type="coiled-coil region" evidence="6">
    <location>
        <begin position="749"/>
        <end position="790"/>
    </location>
</feature>
<reference evidence="8 9" key="1">
    <citation type="submission" date="2016-10" db="EMBL/GenBank/DDBJ databases">
        <authorList>
            <person name="de Groot N.N."/>
        </authorList>
    </citation>
    <scope>NUCLEOTIDE SEQUENCE [LARGE SCALE GENOMIC DNA]</scope>
    <source>
        <strain evidence="8 9">DSM 6059</strain>
    </source>
</reference>
<dbReference type="HAMAP" id="MF_01894">
    <property type="entry name" value="Smc_prok"/>
    <property type="match status" value="1"/>
</dbReference>
<evidence type="ECO:0000256" key="2">
    <source>
        <dbReference type="ARBA" id="ARBA00022741"/>
    </source>
</evidence>
<dbReference type="GO" id="GO:0003677">
    <property type="term" value="F:DNA binding"/>
    <property type="evidence" value="ECO:0007669"/>
    <property type="project" value="UniProtKB-UniRule"/>
</dbReference>
<dbReference type="InterPro" id="IPR024704">
    <property type="entry name" value="SMC"/>
</dbReference>
<keyword evidence="9" id="KW-1185">Reference proteome</keyword>
<dbReference type="InterPro" id="IPR011890">
    <property type="entry name" value="SMC_prok"/>
</dbReference>
<dbReference type="GO" id="GO:0005737">
    <property type="term" value="C:cytoplasm"/>
    <property type="evidence" value="ECO:0007669"/>
    <property type="project" value="UniProtKB-SubCell"/>
</dbReference>